<accession>A0ABQ8B4L5</accession>
<reference evidence="8 9" key="1">
    <citation type="submission" date="2021-05" db="EMBL/GenBank/DDBJ databases">
        <title>Genome Assembly of Synthetic Allotetraploid Brassica napus Reveals Homoeologous Exchanges between Subgenomes.</title>
        <authorList>
            <person name="Davis J.T."/>
        </authorList>
    </citation>
    <scope>NUCLEOTIDE SEQUENCE [LARGE SCALE GENOMIC DNA]</scope>
    <source>
        <strain evidence="9">cv. Da-Ae</strain>
        <tissue evidence="8">Seedling</tissue>
    </source>
</reference>
<evidence type="ECO:0000259" key="7">
    <source>
        <dbReference type="Pfam" id="PF23282"/>
    </source>
</evidence>
<proteinExistence type="predicted"/>
<dbReference type="Gene3D" id="3.40.50.10140">
    <property type="entry name" value="Toll/interleukin-1 receptor homology (TIR) domain"/>
    <property type="match status" value="1"/>
</dbReference>
<dbReference type="PANTHER" id="PTHR11017:SF538">
    <property type="entry name" value="ADP-RIBOSYL CYCLASE_CYCLIC ADP-RIBOSE HYDROLASE"/>
    <property type="match status" value="1"/>
</dbReference>
<dbReference type="InterPro" id="IPR036390">
    <property type="entry name" value="WH_DNA-bd_sf"/>
</dbReference>
<dbReference type="InterPro" id="IPR042197">
    <property type="entry name" value="Apaf_helical"/>
</dbReference>
<gene>
    <name evidence="8" type="ORF">HID58_048768</name>
</gene>
<keyword evidence="2" id="KW-0677">Repeat</keyword>
<evidence type="ECO:0000259" key="5">
    <source>
        <dbReference type="Pfam" id="PF00931"/>
    </source>
</evidence>
<evidence type="ECO:0000256" key="2">
    <source>
        <dbReference type="ARBA" id="ARBA00022737"/>
    </source>
</evidence>
<dbReference type="InterPro" id="IPR035897">
    <property type="entry name" value="Toll_tir_struct_dom_sf"/>
</dbReference>
<dbReference type="PRINTS" id="PR00364">
    <property type="entry name" value="DISEASERSIST"/>
</dbReference>
<dbReference type="SUPFAM" id="SSF46785">
    <property type="entry name" value="Winged helix' DNA-binding domain"/>
    <property type="match status" value="1"/>
</dbReference>
<evidence type="ECO:0000259" key="6">
    <source>
        <dbReference type="Pfam" id="PF01582"/>
    </source>
</evidence>
<comment type="caution">
    <text evidence="8">The sequence shown here is derived from an EMBL/GenBank/DDBJ whole genome shotgun (WGS) entry which is preliminary data.</text>
</comment>
<evidence type="ECO:0000313" key="9">
    <source>
        <dbReference type="Proteomes" id="UP000824890"/>
    </source>
</evidence>
<dbReference type="Pfam" id="PF00931">
    <property type="entry name" value="NB-ARC"/>
    <property type="match status" value="1"/>
</dbReference>
<feature type="region of interest" description="Disordered" evidence="4">
    <location>
        <begin position="829"/>
        <end position="863"/>
    </location>
</feature>
<name>A0ABQ8B4L5_BRANA</name>
<dbReference type="Gene3D" id="1.10.8.430">
    <property type="entry name" value="Helical domain of apoptotic protease-activating factors"/>
    <property type="match status" value="1"/>
</dbReference>
<keyword evidence="1" id="KW-0433">Leucine-rich repeat</keyword>
<dbReference type="EMBL" id="JAGKQM010000012">
    <property type="protein sequence ID" value="KAH0899200.1"/>
    <property type="molecule type" value="Genomic_DNA"/>
</dbReference>
<sequence>MGRWSIIEFDPSHVRKQTGDFGNIFEETCKNKTEEVIIQWRRALTDVANTLGDNEAKMIEEIVSDVSDKLLLTPSEDSENFVGIEDHIANLSVLLRLDLEEVRMVGIGKTTIARVLFNRLSRHFQGRIFIDMAFLSKSMDIYSQANPYDYNMKLHLQSKFLSKILGKKDIEISQLGELAGRLKHHKVLVFIDDLNDQVVLDSLVGQTQWFGSGSRIIVVTNDKHFLRAHGIEHIYEVCLPSEDLAREILCRSAFSEKSPPEGVEELVYEITGLVVSPLGLTVLGSSLRGRDNEYWMDSLSMLQTGKNGEIEKISRISYDGLTSEEDKTIFRYIACYFNGGKVAYMKLLLADSGLSVNVGLENLADKSLIHVREGRVEMHGLLKKMGKKVVRLEKPENREFLEDSQDIFDVLSKGIELHVHENAFKRMRNLRFLEVLRSYGSVHALPYLKEMDLSYSHDLIQMPDLSKATNLETLKLVDCYSLVKLPSSIPHPNKLRKLNMKYCRNVETIPIGISLKSLEKLHLDGCSRLRTVPQISTNIVHLCLSETAIEEFPSDLHQENLRFEKLSYLSMKNLKSKKLWEKVQFIIVPLIFLKGIMAPSMRQLYLSDIPSLVELPSSFQNLRQLEKLEIENCLNLETIPTGINLKSLWKLNLSGCSRLRTFPDISTNIKYLYLNETAIEEVPCWIEKFTKQLEFFRWIHHLCQFHQLLKLGSRSSVLTEYTSGLSTMFVRRRSAFIFHSPYYCNLLLLLFNRPSTSQLSLKPIPQIQADFGTALIPLAQYFQKPEQIYSMKKSVKVKEWGIRLCSSADNRLGYPNTLPHVFQTDEGNTLNEAGHGKISGGEDEVTEPSSKRMRISCKKKNLE</sequence>
<dbReference type="InterPro" id="IPR058192">
    <property type="entry name" value="WHD_ROQ1-like"/>
</dbReference>
<keyword evidence="3" id="KW-0611">Plant defense</keyword>
<dbReference type="InterPro" id="IPR002182">
    <property type="entry name" value="NB-ARC"/>
</dbReference>
<dbReference type="Pfam" id="PF01582">
    <property type="entry name" value="TIR"/>
    <property type="match status" value="1"/>
</dbReference>
<evidence type="ECO:0000256" key="3">
    <source>
        <dbReference type="ARBA" id="ARBA00022821"/>
    </source>
</evidence>
<dbReference type="InterPro" id="IPR044974">
    <property type="entry name" value="Disease_R_plants"/>
</dbReference>
<dbReference type="SUPFAM" id="SSF52058">
    <property type="entry name" value="L domain-like"/>
    <property type="match status" value="1"/>
</dbReference>
<dbReference type="PANTHER" id="PTHR11017">
    <property type="entry name" value="LEUCINE-RICH REPEAT-CONTAINING PROTEIN"/>
    <property type="match status" value="1"/>
</dbReference>
<dbReference type="SUPFAM" id="SSF52540">
    <property type="entry name" value="P-loop containing nucleoside triphosphate hydrolases"/>
    <property type="match status" value="1"/>
</dbReference>
<dbReference type="Proteomes" id="UP000824890">
    <property type="component" value="Unassembled WGS sequence"/>
</dbReference>
<protein>
    <recommendedName>
        <fullName evidence="10">Disease resistance protein</fullName>
    </recommendedName>
</protein>
<dbReference type="InterPro" id="IPR000157">
    <property type="entry name" value="TIR_dom"/>
</dbReference>
<feature type="domain" description="NB-ARC" evidence="5">
    <location>
        <begin position="104"/>
        <end position="257"/>
    </location>
</feature>
<dbReference type="Gene3D" id="3.40.50.300">
    <property type="entry name" value="P-loop containing nucleotide triphosphate hydrolases"/>
    <property type="match status" value="1"/>
</dbReference>
<evidence type="ECO:0000256" key="1">
    <source>
        <dbReference type="ARBA" id="ARBA00022614"/>
    </source>
</evidence>
<dbReference type="Pfam" id="PF23282">
    <property type="entry name" value="WHD_ROQ1"/>
    <property type="match status" value="1"/>
</dbReference>
<evidence type="ECO:0008006" key="10">
    <source>
        <dbReference type="Google" id="ProtNLM"/>
    </source>
</evidence>
<feature type="domain" description="TIR" evidence="6">
    <location>
        <begin position="8"/>
        <end position="83"/>
    </location>
</feature>
<feature type="domain" description="Disease resistance protein Roq1-like winged-helix" evidence="7">
    <location>
        <begin position="324"/>
        <end position="391"/>
    </location>
</feature>
<evidence type="ECO:0000256" key="4">
    <source>
        <dbReference type="SAM" id="MobiDB-lite"/>
    </source>
</evidence>
<dbReference type="InterPro" id="IPR027417">
    <property type="entry name" value="P-loop_NTPase"/>
</dbReference>
<feature type="compositionally biased region" description="Basic residues" evidence="4">
    <location>
        <begin position="851"/>
        <end position="863"/>
    </location>
</feature>
<organism evidence="8 9">
    <name type="scientific">Brassica napus</name>
    <name type="common">Rape</name>
    <dbReference type="NCBI Taxonomy" id="3708"/>
    <lineage>
        <taxon>Eukaryota</taxon>
        <taxon>Viridiplantae</taxon>
        <taxon>Streptophyta</taxon>
        <taxon>Embryophyta</taxon>
        <taxon>Tracheophyta</taxon>
        <taxon>Spermatophyta</taxon>
        <taxon>Magnoliopsida</taxon>
        <taxon>eudicotyledons</taxon>
        <taxon>Gunneridae</taxon>
        <taxon>Pentapetalae</taxon>
        <taxon>rosids</taxon>
        <taxon>malvids</taxon>
        <taxon>Brassicales</taxon>
        <taxon>Brassicaceae</taxon>
        <taxon>Brassiceae</taxon>
        <taxon>Brassica</taxon>
    </lineage>
</organism>
<dbReference type="InterPro" id="IPR032675">
    <property type="entry name" value="LRR_dom_sf"/>
</dbReference>
<keyword evidence="9" id="KW-1185">Reference proteome</keyword>
<evidence type="ECO:0000313" key="8">
    <source>
        <dbReference type="EMBL" id="KAH0899200.1"/>
    </source>
</evidence>
<dbReference type="Gene3D" id="3.80.10.10">
    <property type="entry name" value="Ribonuclease Inhibitor"/>
    <property type="match status" value="2"/>
</dbReference>